<accession>A0A8H9GT18</accession>
<organism evidence="4 5">
    <name type="scientific">Deinococcus arenae</name>
    <dbReference type="NCBI Taxonomy" id="1452751"/>
    <lineage>
        <taxon>Bacteria</taxon>
        <taxon>Thermotogati</taxon>
        <taxon>Deinococcota</taxon>
        <taxon>Deinococci</taxon>
        <taxon>Deinococcales</taxon>
        <taxon>Deinococcaceae</taxon>
        <taxon>Deinococcus</taxon>
    </lineage>
</organism>
<feature type="region of interest" description="Disordered" evidence="2">
    <location>
        <begin position="271"/>
        <end position="293"/>
    </location>
</feature>
<evidence type="ECO:0000256" key="1">
    <source>
        <dbReference type="ARBA" id="ARBA00022747"/>
    </source>
</evidence>
<reference evidence="5" key="1">
    <citation type="journal article" date="2019" name="Int. J. Syst. Evol. Microbiol.">
        <title>The Global Catalogue of Microorganisms (GCM) 10K type strain sequencing project: providing services to taxonomists for standard genome sequencing and annotation.</title>
        <authorList>
            <consortium name="The Broad Institute Genomics Platform"/>
            <consortium name="The Broad Institute Genome Sequencing Center for Infectious Disease"/>
            <person name="Wu L."/>
            <person name="Ma J."/>
        </authorList>
    </citation>
    <scope>NUCLEOTIDE SEQUENCE [LARGE SCALE GENOMIC DNA]</scope>
    <source>
        <strain evidence="5">JCM 31047</strain>
    </source>
</reference>
<proteinExistence type="predicted"/>
<dbReference type="AlphaFoldDB" id="A0A8H9GT18"/>
<comment type="caution">
    <text evidence="4">The sequence shown here is derived from an EMBL/GenBank/DDBJ whole genome shotgun (WGS) entry which is preliminary data.</text>
</comment>
<feature type="compositionally biased region" description="Polar residues" evidence="2">
    <location>
        <begin position="13"/>
        <end position="23"/>
    </location>
</feature>
<dbReference type="InterPro" id="IPR051268">
    <property type="entry name" value="Type-I_R_enzyme_R_subunit"/>
</dbReference>
<name>A0A8H9GT18_9DEIO</name>
<dbReference type="Proteomes" id="UP000600547">
    <property type="component" value="Unassembled WGS sequence"/>
</dbReference>
<gene>
    <name evidence="4" type="ORF">GCM10008956_39600</name>
</gene>
<evidence type="ECO:0000313" key="4">
    <source>
        <dbReference type="EMBL" id="GGM59990.1"/>
    </source>
</evidence>
<dbReference type="InterPro" id="IPR055180">
    <property type="entry name" value="HsdR_RecA-like_helicase_dom_2"/>
</dbReference>
<dbReference type="PANTHER" id="PTHR30195">
    <property type="entry name" value="TYPE I SITE-SPECIFIC DEOXYRIBONUCLEASE PROTEIN SUBUNIT M AND R"/>
    <property type="match status" value="1"/>
</dbReference>
<keyword evidence="1" id="KW-0680">Restriction system</keyword>
<dbReference type="EMBL" id="BMQG01000033">
    <property type="protein sequence ID" value="GGM59990.1"/>
    <property type="molecule type" value="Genomic_DNA"/>
</dbReference>
<protein>
    <recommendedName>
        <fullName evidence="3">Restriction endonuclease type I HsdR second RecA-like helicase domain-containing protein</fullName>
    </recommendedName>
</protein>
<evidence type="ECO:0000259" key="3">
    <source>
        <dbReference type="Pfam" id="PF22679"/>
    </source>
</evidence>
<feature type="region of interest" description="Disordered" evidence="2">
    <location>
        <begin position="1"/>
        <end position="27"/>
    </location>
</feature>
<dbReference type="InterPro" id="IPR027417">
    <property type="entry name" value="P-loop_NTPase"/>
</dbReference>
<dbReference type="Gene3D" id="3.40.50.300">
    <property type="entry name" value="P-loop containing nucleotide triphosphate hydrolases"/>
    <property type="match status" value="1"/>
</dbReference>
<dbReference type="CDD" id="cd18800">
    <property type="entry name" value="SF2_C_EcoR124I-like"/>
    <property type="match status" value="1"/>
</dbReference>
<sequence length="293" mass="32421">MDRNTDRGKPRLSRSTRGPTAQSVFKPDEAAWATLDKEFEEITEGEEDSSREKLKTKWAALEALVGAPERVRPVAQDLVTHFEARQGVLDDKGMVVAMSRRICVALYDELIRLRPEWAGSGDQEGVVKVVMTGSANDDPAWQDHIRSKARNKAIADHFRDPGSPMKLVIVRDMWLTGFDVLSLHTMYLDKSMQGHGLMQAIARVNRVFADKPDGLVVDYLGLANSLKDALGIYATSGGQGKPTLDVEAALDFMAEKLDVVRGILHGHPGRHGVVPWRNPGRDRRDPAQPARPA</sequence>
<feature type="domain" description="Restriction endonuclease type I HsdR second RecA-like helicase" evidence="3">
    <location>
        <begin position="151"/>
        <end position="219"/>
    </location>
</feature>
<dbReference type="Pfam" id="PF22679">
    <property type="entry name" value="T1R_D3-like"/>
    <property type="match status" value="1"/>
</dbReference>
<dbReference type="PANTHER" id="PTHR30195:SF15">
    <property type="entry name" value="TYPE I RESTRICTION ENZYME HINDI ENDONUCLEASE SUBUNIT"/>
    <property type="match status" value="1"/>
</dbReference>
<keyword evidence="5" id="KW-1185">Reference proteome</keyword>
<evidence type="ECO:0000256" key="2">
    <source>
        <dbReference type="SAM" id="MobiDB-lite"/>
    </source>
</evidence>
<dbReference type="GO" id="GO:0009307">
    <property type="term" value="P:DNA restriction-modification system"/>
    <property type="evidence" value="ECO:0007669"/>
    <property type="project" value="UniProtKB-KW"/>
</dbReference>
<evidence type="ECO:0000313" key="5">
    <source>
        <dbReference type="Proteomes" id="UP000600547"/>
    </source>
</evidence>